<evidence type="ECO:0000313" key="2">
    <source>
        <dbReference type="Proteomes" id="UP000000663"/>
    </source>
</evidence>
<reference evidence="1 2" key="1">
    <citation type="journal article" date="2006" name="Science">
        <title>Genome of rice cluster I archaea -- the key methane producers in the rice rhizosphere.</title>
        <authorList>
            <person name="Erkel C."/>
            <person name="Kube M."/>
            <person name="Reinhardt R."/>
            <person name="Liesack W."/>
        </authorList>
    </citation>
    <scope>NUCLEOTIDE SEQUENCE [LARGE SCALE GENOMIC DNA]</scope>
    <source>
        <strain evidence="2">DSM 22066 / NBRC 105507 / MRE50</strain>
    </source>
</reference>
<dbReference type="RefSeq" id="WP_012036784.1">
    <property type="nucleotide sequence ID" value="NC_009464.1"/>
</dbReference>
<dbReference type="GeneID" id="5144521"/>
<keyword evidence="2" id="KW-1185">Reference proteome</keyword>
<evidence type="ECO:0008006" key="3">
    <source>
        <dbReference type="Google" id="ProtNLM"/>
    </source>
</evidence>
<dbReference type="OrthoDB" id="199543at2157"/>
<name>Q0W7C8_METAR</name>
<dbReference type="STRING" id="351160.RCIX244"/>
<dbReference type="KEGG" id="rci:RCIX244"/>
<sequence>MVRVLTAHQPLYLPWLGFFQKVCMSDTFCLWDDVQFTSDSFIHRNSIKTANGPTLLTVPIHMEGFQNKTIKDMTIDNTQAWQSKHWNTIRTAYESSAPYFECYRDFFEDVYRRKWEKIMDLDEHLLKYLFKELKISVDYVKASDLGFEGRKNDRILDMCMKMNADLLIFGQSGETYADLAKYREAGKLLHFQKYKHPKYPQLHGPFAPNMSIIDLLFCFGEKSRDILERGNPTRQELINKYLSKN</sequence>
<dbReference type="Proteomes" id="UP000000663">
    <property type="component" value="Chromosome"/>
</dbReference>
<dbReference type="InterPro" id="IPR014985">
    <property type="entry name" value="WbqC"/>
</dbReference>
<dbReference type="AlphaFoldDB" id="Q0W7C8"/>
<dbReference type="EMBL" id="AM114193">
    <property type="protein sequence ID" value="CAJ35715.1"/>
    <property type="molecule type" value="Genomic_DNA"/>
</dbReference>
<proteinExistence type="predicted"/>
<dbReference type="eggNOG" id="arCOG06939">
    <property type="taxonomic scope" value="Archaea"/>
</dbReference>
<gene>
    <name evidence="1" type="ORF">RCIX244</name>
</gene>
<accession>Q0W7C8</accession>
<organism evidence="1 2">
    <name type="scientific">Methanocella arvoryzae (strain DSM 22066 / NBRC 105507 / MRE50)</name>
    <dbReference type="NCBI Taxonomy" id="351160"/>
    <lineage>
        <taxon>Archaea</taxon>
        <taxon>Methanobacteriati</taxon>
        <taxon>Methanobacteriota</taxon>
        <taxon>Stenosarchaea group</taxon>
        <taxon>Methanomicrobia</taxon>
        <taxon>Methanocellales</taxon>
        <taxon>Methanocellaceae</taxon>
        <taxon>Methanocella</taxon>
    </lineage>
</organism>
<evidence type="ECO:0000313" key="1">
    <source>
        <dbReference type="EMBL" id="CAJ35715.1"/>
    </source>
</evidence>
<dbReference type="Pfam" id="PF08889">
    <property type="entry name" value="WbqC"/>
    <property type="match status" value="1"/>
</dbReference>
<dbReference type="PATRIC" id="fig|351160.9.peg.2518"/>
<protein>
    <recommendedName>
        <fullName evidence="3">WbqC-like protein</fullName>
    </recommendedName>
</protein>